<sequence>MVNINSTMRAVLWSGIPYNVTVRDVPRPVIQNPTDALVRMTAAAICGTDLHIYHGVYGSRSPPWVMGHEGMGIIEAVGEAVQSLKIGDHVVIPDSLDSGHLTMNLAEPEVVLGESMGLGSDFGDFYGCQAEYAVIPFADYSLIPVPTKNTTNSSSDIIYLFLSDIFATGWTALTYSGFEAGDTVAVFGAGPVGLLAAYSAILRGAARVYSVDSVPSRLKIAQSIGAIPISLNGSSGGPAAQILQHEPNGVTRSVDCVGYEAVNSNLERQENTIILDMVNVTSQRGGLGIVGIFAASGVTEGTPLGNTTSSLVPFPMADFFTKGLTLRAGPVDPKIVAPYLEELISSGKARPDFIVSSEIGIEDAPEYYARFDQHLETKVVIRFD</sequence>
<evidence type="ECO:0000256" key="6">
    <source>
        <dbReference type="ARBA" id="ARBA00023027"/>
    </source>
</evidence>
<dbReference type="PANTHER" id="PTHR42813">
    <property type="entry name" value="ZINC-TYPE ALCOHOL DEHYDROGENASE-LIKE"/>
    <property type="match status" value="1"/>
</dbReference>
<keyword evidence="12" id="KW-1185">Reference proteome</keyword>
<keyword evidence="8" id="KW-1133">Transmembrane helix</keyword>
<keyword evidence="8" id="KW-0472">Membrane</keyword>
<dbReference type="InterPro" id="IPR013154">
    <property type="entry name" value="ADH-like_N"/>
</dbReference>
<evidence type="ECO:0000259" key="9">
    <source>
        <dbReference type="Pfam" id="PF00107"/>
    </source>
</evidence>
<evidence type="ECO:0000256" key="4">
    <source>
        <dbReference type="ARBA" id="ARBA00022833"/>
    </source>
</evidence>
<dbReference type="Gene3D" id="3.40.50.720">
    <property type="entry name" value="NAD(P)-binding Rossmann-like Domain"/>
    <property type="match status" value="1"/>
</dbReference>
<organism evidence="11 12">
    <name type="scientific">Paecilomyces lecythidis</name>
    <dbReference type="NCBI Taxonomy" id="3004212"/>
    <lineage>
        <taxon>Eukaryota</taxon>
        <taxon>Fungi</taxon>
        <taxon>Dikarya</taxon>
        <taxon>Ascomycota</taxon>
        <taxon>Pezizomycotina</taxon>
        <taxon>Eurotiomycetes</taxon>
        <taxon>Eurotiomycetidae</taxon>
        <taxon>Eurotiales</taxon>
        <taxon>Thermoascaceae</taxon>
        <taxon>Paecilomyces</taxon>
    </lineage>
</organism>
<dbReference type="InterPro" id="IPR013149">
    <property type="entry name" value="ADH-like_C"/>
</dbReference>
<name>A0ABR3XL92_9EURO</name>
<keyword evidence="5" id="KW-0560">Oxidoreductase</keyword>
<dbReference type="InterPro" id="IPR002328">
    <property type="entry name" value="ADH_Zn_CS"/>
</dbReference>
<feature type="transmembrane region" description="Helical" evidence="8">
    <location>
        <begin position="157"/>
        <end position="178"/>
    </location>
</feature>
<evidence type="ECO:0000256" key="7">
    <source>
        <dbReference type="RuleBase" id="RU361277"/>
    </source>
</evidence>
<evidence type="ECO:0000259" key="10">
    <source>
        <dbReference type="Pfam" id="PF08240"/>
    </source>
</evidence>
<dbReference type="Pfam" id="PF08240">
    <property type="entry name" value="ADH_N"/>
    <property type="match status" value="1"/>
</dbReference>
<feature type="domain" description="Alcohol dehydrogenase-like C-terminal" evidence="9">
    <location>
        <begin position="191"/>
        <end position="266"/>
    </location>
</feature>
<evidence type="ECO:0008006" key="13">
    <source>
        <dbReference type="Google" id="ProtNLM"/>
    </source>
</evidence>
<proteinExistence type="inferred from homology"/>
<protein>
    <recommendedName>
        <fullName evidence="13">Alcohol dehydrogenase</fullName>
    </recommendedName>
</protein>
<comment type="cofactor">
    <cofactor evidence="1 7">
        <name>Zn(2+)</name>
        <dbReference type="ChEBI" id="CHEBI:29105"/>
    </cofactor>
</comment>
<dbReference type="PROSITE" id="PS00059">
    <property type="entry name" value="ADH_ZINC"/>
    <property type="match status" value="1"/>
</dbReference>
<evidence type="ECO:0000256" key="5">
    <source>
        <dbReference type="ARBA" id="ARBA00023002"/>
    </source>
</evidence>
<keyword evidence="3 7" id="KW-0479">Metal-binding</keyword>
<feature type="transmembrane region" description="Helical" evidence="8">
    <location>
        <begin position="184"/>
        <end position="202"/>
    </location>
</feature>
<comment type="caution">
    <text evidence="11">The sequence shown here is derived from an EMBL/GenBank/DDBJ whole genome shotgun (WGS) entry which is preliminary data.</text>
</comment>
<gene>
    <name evidence="11" type="ORF">Plec18167_005167</name>
</gene>
<dbReference type="InterPro" id="IPR036291">
    <property type="entry name" value="NAD(P)-bd_dom_sf"/>
</dbReference>
<keyword evidence="4 7" id="KW-0862">Zinc</keyword>
<evidence type="ECO:0000313" key="11">
    <source>
        <dbReference type="EMBL" id="KAL1876759.1"/>
    </source>
</evidence>
<comment type="similarity">
    <text evidence="2 7">Belongs to the zinc-containing alcohol dehydrogenase family.</text>
</comment>
<dbReference type="EMBL" id="JAVDPF010000015">
    <property type="protein sequence ID" value="KAL1876759.1"/>
    <property type="molecule type" value="Genomic_DNA"/>
</dbReference>
<dbReference type="PANTHER" id="PTHR42813:SF3">
    <property type="entry name" value="GLUTATHIONE-INDEPENDENT FORMALDEHYDE DEHYDROGENASE"/>
    <property type="match status" value="1"/>
</dbReference>
<feature type="domain" description="Alcohol dehydrogenase-like N-terminal" evidence="10">
    <location>
        <begin position="33"/>
        <end position="145"/>
    </location>
</feature>
<evidence type="ECO:0000256" key="3">
    <source>
        <dbReference type="ARBA" id="ARBA00022723"/>
    </source>
</evidence>
<reference evidence="11 12" key="1">
    <citation type="journal article" date="2024" name="IMA Fungus">
        <title>IMA Genome - F19 : A genome assembly and annotation guide to empower mycologists, including annotated draft genome sequences of Ceratocystis pirilliformis, Diaporthe australafricana, Fusarium ophioides, Paecilomyces lecythidis, and Sporothrix stenoceras.</title>
        <authorList>
            <person name="Aylward J."/>
            <person name="Wilson A.M."/>
            <person name="Visagie C.M."/>
            <person name="Spraker J."/>
            <person name="Barnes I."/>
            <person name="Buitendag C."/>
            <person name="Ceriani C."/>
            <person name="Del Mar Angel L."/>
            <person name="du Plessis D."/>
            <person name="Fuchs T."/>
            <person name="Gasser K."/>
            <person name="Kramer D."/>
            <person name="Li W."/>
            <person name="Munsamy K."/>
            <person name="Piso A."/>
            <person name="Price J.L."/>
            <person name="Sonnekus B."/>
            <person name="Thomas C."/>
            <person name="van der Nest A."/>
            <person name="van Dijk A."/>
            <person name="van Heerden A."/>
            <person name="van Vuuren N."/>
            <person name="Yilmaz N."/>
            <person name="Duong T.A."/>
            <person name="van der Merwe N.A."/>
            <person name="Wingfield M.J."/>
            <person name="Wingfield B.D."/>
        </authorList>
    </citation>
    <scope>NUCLEOTIDE SEQUENCE [LARGE SCALE GENOMIC DNA]</scope>
    <source>
        <strain evidence="11 12">CMW 18167</strain>
    </source>
</reference>
<dbReference type="Proteomes" id="UP001583193">
    <property type="component" value="Unassembled WGS sequence"/>
</dbReference>
<dbReference type="SUPFAM" id="SSF50129">
    <property type="entry name" value="GroES-like"/>
    <property type="match status" value="1"/>
</dbReference>
<dbReference type="SUPFAM" id="SSF51735">
    <property type="entry name" value="NAD(P)-binding Rossmann-fold domains"/>
    <property type="match status" value="1"/>
</dbReference>
<evidence type="ECO:0000256" key="1">
    <source>
        <dbReference type="ARBA" id="ARBA00001947"/>
    </source>
</evidence>
<evidence type="ECO:0000256" key="8">
    <source>
        <dbReference type="SAM" id="Phobius"/>
    </source>
</evidence>
<keyword evidence="6" id="KW-0520">NAD</keyword>
<dbReference type="CDD" id="cd08282">
    <property type="entry name" value="PFDH_like"/>
    <property type="match status" value="1"/>
</dbReference>
<keyword evidence="8" id="KW-0812">Transmembrane</keyword>
<evidence type="ECO:0000313" key="12">
    <source>
        <dbReference type="Proteomes" id="UP001583193"/>
    </source>
</evidence>
<dbReference type="Gene3D" id="3.90.180.10">
    <property type="entry name" value="Medium-chain alcohol dehydrogenases, catalytic domain"/>
    <property type="match status" value="1"/>
</dbReference>
<dbReference type="InterPro" id="IPR011032">
    <property type="entry name" value="GroES-like_sf"/>
</dbReference>
<accession>A0ABR3XL92</accession>
<dbReference type="Pfam" id="PF00107">
    <property type="entry name" value="ADH_zinc_N"/>
    <property type="match status" value="1"/>
</dbReference>
<evidence type="ECO:0000256" key="2">
    <source>
        <dbReference type="ARBA" id="ARBA00008072"/>
    </source>
</evidence>